<keyword evidence="1" id="KW-1133">Transmembrane helix</keyword>
<comment type="caution">
    <text evidence="2">The sequence shown here is derived from an EMBL/GenBank/DDBJ whole genome shotgun (WGS) entry which is preliminary data.</text>
</comment>
<dbReference type="AlphaFoldDB" id="A0A6V6YZH6"/>
<evidence type="ECO:0000313" key="2">
    <source>
        <dbReference type="EMBL" id="CAD0004825.1"/>
    </source>
</evidence>
<evidence type="ECO:0000256" key="1">
    <source>
        <dbReference type="SAM" id="Phobius"/>
    </source>
</evidence>
<proteinExistence type="predicted"/>
<keyword evidence="1" id="KW-0472">Membrane</keyword>
<dbReference type="EMBL" id="CAIJDO010000138">
    <property type="protein sequence ID" value="CAD0004825.1"/>
    <property type="molecule type" value="Genomic_DNA"/>
</dbReference>
<keyword evidence="1" id="KW-0812">Transmembrane</keyword>
<reference evidence="2 3" key="1">
    <citation type="submission" date="2020-06" db="EMBL/GenBank/DDBJ databases">
        <authorList>
            <person name="Criscuolo A."/>
        </authorList>
    </citation>
    <scope>NUCLEOTIDE SEQUENCE [LARGE SCALE GENOMIC DNA]</scope>
    <source>
        <strain evidence="3">CIP 110025</strain>
    </source>
</reference>
<feature type="transmembrane region" description="Helical" evidence="1">
    <location>
        <begin position="18"/>
        <end position="33"/>
    </location>
</feature>
<gene>
    <name evidence="2" type="ORF">FLACHUCJ7_02043</name>
</gene>
<evidence type="ECO:0000313" key="3">
    <source>
        <dbReference type="Proteomes" id="UP000556700"/>
    </source>
</evidence>
<organism evidence="2 3">
    <name type="scientific">Flavobacterium chungangense</name>
    <dbReference type="NCBI Taxonomy" id="554283"/>
    <lineage>
        <taxon>Bacteria</taxon>
        <taxon>Pseudomonadati</taxon>
        <taxon>Bacteroidota</taxon>
        <taxon>Flavobacteriia</taxon>
        <taxon>Flavobacteriales</taxon>
        <taxon>Flavobacteriaceae</taxon>
        <taxon>Flavobacterium</taxon>
    </lineage>
</organism>
<protein>
    <submittedName>
        <fullName evidence="2">Uncharacterized protein</fullName>
    </submittedName>
</protein>
<accession>A0A6V6YZH6</accession>
<sequence length="59" mass="7243">MKQVRIIVNLSKRAQRTLFYKIVTIFFSIFTLIKNENFYKETVKTRHDEDLMVYNQRNV</sequence>
<keyword evidence="3" id="KW-1185">Reference proteome</keyword>
<dbReference type="Proteomes" id="UP000556700">
    <property type="component" value="Unassembled WGS sequence"/>
</dbReference>
<name>A0A6V6YZH6_9FLAO</name>